<feature type="non-terminal residue" evidence="1">
    <location>
        <position position="205"/>
    </location>
</feature>
<accession>A0A0F8WAP6</accession>
<dbReference type="EMBL" id="LAZR01066299">
    <property type="protein sequence ID" value="KKK53847.1"/>
    <property type="molecule type" value="Genomic_DNA"/>
</dbReference>
<reference evidence="1" key="1">
    <citation type="journal article" date="2015" name="Nature">
        <title>Complex archaea that bridge the gap between prokaryotes and eukaryotes.</title>
        <authorList>
            <person name="Spang A."/>
            <person name="Saw J.H."/>
            <person name="Jorgensen S.L."/>
            <person name="Zaremba-Niedzwiedzka K."/>
            <person name="Martijn J."/>
            <person name="Lind A.E."/>
            <person name="van Eijk R."/>
            <person name="Schleper C."/>
            <person name="Guy L."/>
            <person name="Ettema T.J."/>
        </authorList>
    </citation>
    <scope>NUCLEOTIDE SEQUENCE</scope>
</reference>
<proteinExistence type="predicted"/>
<sequence length="205" mass="23305">MEKIKYSQIRPRLKTFDVLCCIPPGLFMGWIQHTVGVYVCAETGQISAYQSTTQKYAGKSGVSLTPMAEFVDRYIRAGGRILLRKCTIKGSGRRGRAQQDAAKHIKMHRGKPYPDLKTRAGRWYVVNARIDIPFWRKNPWVNQDRTDIFFCAHLIANEFRFCQLTKGKINAAEVDTRDLRAGGSFEDVLGDGVSLDYNEIQIIRG</sequence>
<name>A0A0F8WAP6_9ZZZZ</name>
<protein>
    <submittedName>
        <fullName evidence="1">Uncharacterized protein</fullName>
    </submittedName>
</protein>
<organism evidence="1">
    <name type="scientific">marine sediment metagenome</name>
    <dbReference type="NCBI Taxonomy" id="412755"/>
    <lineage>
        <taxon>unclassified sequences</taxon>
        <taxon>metagenomes</taxon>
        <taxon>ecological metagenomes</taxon>
    </lineage>
</organism>
<dbReference type="Gene3D" id="3.90.1720.10">
    <property type="entry name" value="endopeptidase domain like (from Nostoc punctiforme)"/>
    <property type="match status" value="1"/>
</dbReference>
<comment type="caution">
    <text evidence="1">The sequence shown here is derived from an EMBL/GenBank/DDBJ whole genome shotgun (WGS) entry which is preliminary data.</text>
</comment>
<gene>
    <name evidence="1" type="ORF">LCGC14_3090660</name>
</gene>
<evidence type="ECO:0000313" key="1">
    <source>
        <dbReference type="EMBL" id="KKK53847.1"/>
    </source>
</evidence>
<dbReference type="AlphaFoldDB" id="A0A0F8WAP6"/>